<keyword evidence="5" id="KW-0274">FAD</keyword>
<evidence type="ECO:0000259" key="10">
    <source>
        <dbReference type="Pfam" id="PF01494"/>
    </source>
</evidence>
<keyword evidence="4 9" id="KW-0812">Transmembrane</keyword>
<comment type="caution">
    <text evidence="11">The sequence shown here is derived from an EMBL/GenBank/DDBJ whole genome shotgun (WGS) entry which is preliminary data.</text>
</comment>
<dbReference type="Gene3D" id="3.50.50.60">
    <property type="entry name" value="FAD/NAD(P)-binding domain"/>
    <property type="match status" value="1"/>
</dbReference>
<dbReference type="PANTHER" id="PTHR47356">
    <property type="entry name" value="FAD-DEPENDENT MONOOXYGENASE ASQG-RELATED"/>
    <property type="match status" value="1"/>
</dbReference>
<organism evidence="11 12">
    <name type="scientific">Penicillium olsonii</name>
    <dbReference type="NCBI Taxonomy" id="99116"/>
    <lineage>
        <taxon>Eukaryota</taxon>
        <taxon>Fungi</taxon>
        <taxon>Dikarya</taxon>
        <taxon>Ascomycota</taxon>
        <taxon>Pezizomycotina</taxon>
        <taxon>Eurotiomycetes</taxon>
        <taxon>Eurotiomycetidae</taxon>
        <taxon>Eurotiales</taxon>
        <taxon>Aspergillaceae</taxon>
        <taxon>Penicillium</taxon>
    </lineage>
</organism>
<evidence type="ECO:0000256" key="7">
    <source>
        <dbReference type="ARBA" id="ARBA00023002"/>
    </source>
</evidence>
<keyword evidence="6 9" id="KW-1133">Transmembrane helix</keyword>
<accession>A0A9W4MMH1</accession>
<dbReference type="GO" id="GO:0071949">
    <property type="term" value="F:FAD binding"/>
    <property type="evidence" value="ECO:0007669"/>
    <property type="project" value="InterPro"/>
</dbReference>
<gene>
    <name evidence="11" type="ORF">POLS_LOCUS1087</name>
</gene>
<dbReference type="Proteomes" id="UP001153618">
    <property type="component" value="Unassembled WGS sequence"/>
</dbReference>
<evidence type="ECO:0000313" key="11">
    <source>
        <dbReference type="EMBL" id="CAG7973293.1"/>
    </source>
</evidence>
<keyword evidence="7" id="KW-0560">Oxidoreductase</keyword>
<evidence type="ECO:0000256" key="5">
    <source>
        <dbReference type="ARBA" id="ARBA00022827"/>
    </source>
</evidence>
<feature type="domain" description="FAD-binding" evidence="10">
    <location>
        <begin position="9"/>
        <end position="368"/>
    </location>
</feature>
<evidence type="ECO:0000256" key="6">
    <source>
        <dbReference type="ARBA" id="ARBA00022989"/>
    </source>
</evidence>
<dbReference type="OrthoDB" id="10029326at2759"/>
<comment type="subcellular location">
    <subcellularLocation>
        <location evidence="1">Membrane</location>
    </subcellularLocation>
</comment>
<name>A0A9W4MMH1_PENOL</name>
<evidence type="ECO:0000256" key="2">
    <source>
        <dbReference type="ARBA" id="ARBA00007992"/>
    </source>
</evidence>
<evidence type="ECO:0000313" key="12">
    <source>
        <dbReference type="Proteomes" id="UP001153618"/>
    </source>
</evidence>
<dbReference type="InterPro" id="IPR036188">
    <property type="entry name" value="FAD/NAD-bd_sf"/>
</dbReference>
<sequence>MEVKPKPFKVVIVGGSVAGLTLAHCLSRAGIDYVVLEKRGEIAPQVGASIGIMPHGARILDQLGLFDSVEQLIEPLHTAHILYPDGFEHTNRSPELLEKRYFNLPCPRSPLIAAKKDLLIRFGIPLAFLERQKLLQVLYDFLPNQSKVLSNKAVVSVSHEKNTLCAVRTQDGGVYEGDLVVGADGVHSQVRSHMWNSHSGQISKKEESALTTEYACVFGISEGVSGLRAGEQITSLNDGHSFLVFPGKNNRIFWFLLWKLDKVYEYPHAPRFSTSDAEELCRKHFDDRIWKDVLFRDIWQKRVVFSMTGLEEHVFETWHSDRVVCIGDSMHKMAPNTGQGANCAIEDAAVLANLLHDALKTEPVDSRLSDQKMRAILQTLNATRLNRVREIYKGARFVVRLHARHSLFLRLLGRYYVPHSGDLPADTASKVIAGSGDLKFLPPSQRVGPGWEEFQAKRPVPIIFLGSLIVVSLVLCSLAWQWKGVLSRWLFRM</sequence>
<proteinExistence type="inferred from homology"/>
<dbReference type="InterPro" id="IPR050562">
    <property type="entry name" value="FAD_mOase_fung"/>
</dbReference>
<comment type="similarity">
    <text evidence="2">Belongs to the paxM FAD-dependent monooxygenase family.</text>
</comment>
<dbReference type="SUPFAM" id="SSF51905">
    <property type="entry name" value="FAD/NAD(P)-binding domain"/>
    <property type="match status" value="1"/>
</dbReference>
<keyword evidence="3" id="KW-0285">Flavoprotein</keyword>
<feature type="transmembrane region" description="Helical" evidence="9">
    <location>
        <begin position="462"/>
        <end position="482"/>
    </location>
</feature>
<dbReference type="Pfam" id="PF01494">
    <property type="entry name" value="FAD_binding_3"/>
    <property type="match status" value="1"/>
</dbReference>
<protein>
    <recommendedName>
        <fullName evidence="10">FAD-binding domain-containing protein</fullName>
    </recommendedName>
</protein>
<keyword evidence="8 9" id="KW-0472">Membrane</keyword>
<evidence type="ECO:0000256" key="9">
    <source>
        <dbReference type="SAM" id="Phobius"/>
    </source>
</evidence>
<reference evidence="11" key="1">
    <citation type="submission" date="2021-07" db="EMBL/GenBank/DDBJ databases">
        <authorList>
            <person name="Branca A.L. A."/>
        </authorList>
    </citation>
    <scope>NUCLEOTIDE SEQUENCE</scope>
</reference>
<evidence type="ECO:0000256" key="3">
    <source>
        <dbReference type="ARBA" id="ARBA00022630"/>
    </source>
</evidence>
<dbReference type="InterPro" id="IPR002938">
    <property type="entry name" value="FAD-bd"/>
</dbReference>
<dbReference type="GO" id="GO:0016020">
    <property type="term" value="C:membrane"/>
    <property type="evidence" value="ECO:0007669"/>
    <property type="project" value="UniProtKB-SubCell"/>
</dbReference>
<dbReference type="PRINTS" id="PR00420">
    <property type="entry name" value="RNGMNOXGNASE"/>
</dbReference>
<dbReference type="AlphaFoldDB" id="A0A9W4MMH1"/>
<dbReference type="PANTHER" id="PTHR47356:SF2">
    <property type="entry name" value="FAD-BINDING DOMAIN-CONTAINING PROTEIN-RELATED"/>
    <property type="match status" value="1"/>
</dbReference>
<evidence type="ECO:0000256" key="4">
    <source>
        <dbReference type="ARBA" id="ARBA00022692"/>
    </source>
</evidence>
<keyword evidence="12" id="KW-1185">Reference proteome</keyword>
<dbReference type="GO" id="GO:0004497">
    <property type="term" value="F:monooxygenase activity"/>
    <property type="evidence" value="ECO:0007669"/>
    <property type="project" value="InterPro"/>
</dbReference>
<dbReference type="EMBL" id="CAJVOS010000009">
    <property type="protein sequence ID" value="CAG7973293.1"/>
    <property type="molecule type" value="Genomic_DNA"/>
</dbReference>
<evidence type="ECO:0000256" key="8">
    <source>
        <dbReference type="ARBA" id="ARBA00023136"/>
    </source>
</evidence>
<evidence type="ECO:0000256" key="1">
    <source>
        <dbReference type="ARBA" id="ARBA00004370"/>
    </source>
</evidence>